<dbReference type="InterPro" id="IPR036259">
    <property type="entry name" value="MFS_trans_sf"/>
</dbReference>
<dbReference type="OrthoDB" id="8904098at2759"/>
<evidence type="ECO:0000256" key="4">
    <source>
        <dbReference type="ARBA" id="ARBA00022989"/>
    </source>
</evidence>
<feature type="transmembrane region" description="Helical" evidence="6">
    <location>
        <begin position="545"/>
        <end position="565"/>
    </location>
</feature>
<evidence type="ECO:0008006" key="9">
    <source>
        <dbReference type="Google" id="ProtNLM"/>
    </source>
</evidence>
<feature type="transmembrane region" description="Helical" evidence="6">
    <location>
        <begin position="67"/>
        <end position="88"/>
    </location>
</feature>
<sequence length="596" mass="66179">MVNENSASEGQISVQNLPLSSSTKKKGGWRAIRYILANETFEKVASMGLIANLIVYMHTQYNMDNTASAQVFTIWAGSTNFLPLVGAYIADAYAGKFKTLFFSSIASFLGMGFVALGAGVPSLRPPSCSSHSETGYSDCIPATGSQLAILYIGLALFAIGSGGLRPCNISFGADQFDTTTEKGRSQLESFFNWWYFLFTVALLLALTVVVYIQTNVSWFLGFIIPTVCFACSLTIFILGRNTYICSKPKGSVISDLVKVVVAANRNRHVDIKKDTELSFYDPPLDSELDPRMTKLPHTNRFRFFDKAAVITKPSESGNDVKSVDTWRLCSVQNVEELKSVIGTLPVWLAGILCFLSMTQANSFGILQVIQTHKSIGKFVIPPAWMGLVPMIALSLWIFLYEKIYVPYKDTRNKRGTRLTVEQRILTGIVLSIVCMVVSGLVEVRRREAALKHGLFESPVSIWWLVPQFALSGLVEAFAAVAMMELLTSYWPDSMKTLGGAMFFLSLSICNYLNSLMIKIIESATGKNGTIPWLGGNDLNKNRLEYYYYTIAFLAGLNLLYFQFIARRFLYSEVLQTSSKVDPEDEENGNSNMLPHT</sequence>
<evidence type="ECO:0000256" key="2">
    <source>
        <dbReference type="ARBA" id="ARBA00005982"/>
    </source>
</evidence>
<dbReference type="InterPro" id="IPR000109">
    <property type="entry name" value="POT_fam"/>
</dbReference>
<evidence type="ECO:0000256" key="5">
    <source>
        <dbReference type="ARBA" id="ARBA00023136"/>
    </source>
</evidence>
<keyword evidence="8" id="KW-1185">Reference proteome</keyword>
<evidence type="ECO:0000313" key="7">
    <source>
        <dbReference type="EMBL" id="OIW01227.1"/>
    </source>
</evidence>
<dbReference type="Proteomes" id="UP000188354">
    <property type="component" value="Chromosome LG11"/>
</dbReference>
<accession>A0A4P1R433</accession>
<keyword evidence="5 6" id="KW-0472">Membrane</keyword>
<keyword evidence="3 6" id="KW-0812">Transmembrane</keyword>
<evidence type="ECO:0000256" key="1">
    <source>
        <dbReference type="ARBA" id="ARBA00004141"/>
    </source>
</evidence>
<dbReference type="Pfam" id="PF00854">
    <property type="entry name" value="PTR2"/>
    <property type="match status" value="1"/>
</dbReference>
<feature type="transmembrane region" description="Helical" evidence="6">
    <location>
        <begin position="461"/>
        <end position="485"/>
    </location>
</feature>
<reference evidence="7 8" key="1">
    <citation type="journal article" date="2017" name="Plant Biotechnol. J.">
        <title>A comprehensive draft genome sequence for lupin (Lupinus angustifolius), an emerging health food: insights into plant-microbe interactions and legume evolution.</title>
        <authorList>
            <person name="Hane J.K."/>
            <person name="Ming Y."/>
            <person name="Kamphuis L.G."/>
            <person name="Nelson M.N."/>
            <person name="Garg G."/>
            <person name="Atkins C.A."/>
            <person name="Bayer P.E."/>
            <person name="Bravo A."/>
            <person name="Bringans S."/>
            <person name="Cannon S."/>
            <person name="Edwards D."/>
            <person name="Foley R."/>
            <person name="Gao L.L."/>
            <person name="Harrison M.J."/>
            <person name="Huang W."/>
            <person name="Hurgobin B."/>
            <person name="Li S."/>
            <person name="Liu C.W."/>
            <person name="McGrath A."/>
            <person name="Morahan G."/>
            <person name="Murray J."/>
            <person name="Weller J."/>
            <person name="Jian J."/>
            <person name="Singh K.B."/>
        </authorList>
    </citation>
    <scope>NUCLEOTIDE SEQUENCE [LARGE SCALE GENOMIC DNA]</scope>
    <source>
        <strain evidence="8">cv. Tanjil</strain>
        <tissue evidence="7">Whole plant</tissue>
    </source>
</reference>
<dbReference type="AlphaFoldDB" id="A0A4P1R433"/>
<comment type="similarity">
    <text evidence="2">Belongs to the major facilitator superfamily. Proton-dependent oligopeptide transporter (POT/PTR) (TC 2.A.17) family.</text>
</comment>
<gene>
    <name evidence="7" type="ORF">TanjilG_10388</name>
</gene>
<dbReference type="EMBL" id="CM007371">
    <property type="protein sequence ID" value="OIW01227.1"/>
    <property type="molecule type" value="Genomic_DNA"/>
</dbReference>
<evidence type="ECO:0000256" key="6">
    <source>
        <dbReference type="SAM" id="Phobius"/>
    </source>
</evidence>
<evidence type="ECO:0000313" key="8">
    <source>
        <dbReference type="Proteomes" id="UP000188354"/>
    </source>
</evidence>
<dbReference type="GO" id="GO:0022857">
    <property type="term" value="F:transmembrane transporter activity"/>
    <property type="evidence" value="ECO:0007669"/>
    <property type="project" value="InterPro"/>
</dbReference>
<feature type="transmembrane region" description="Helical" evidence="6">
    <location>
        <begin position="193"/>
        <end position="212"/>
    </location>
</feature>
<organism evidence="7 8">
    <name type="scientific">Lupinus angustifolius</name>
    <name type="common">Narrow-leaved blue lupine</name>
    <dbReference type="NCBI Taxonomy" id="3871"/>
    <lineage>
        <taxon>Eukaryota</taxon>
        <taxon>Viridiplantae</taxon>
        <taxon>Streptophyta</taxon>
        <taxon>Embryophyta</taxon>
        <taxon>Tracheophyta</taxon>
        <taxon>Spermatophyta</taxon>
        <taxon>Magnoliopsida</taxon>
        <taxon>eudicotyledons</taxon>
        <taxon>Gunneridae</taxon>
        <taxon>Pentapetalae</taxon>
        <taxon>rosids</taxon>
        <taxon>fabids</taxon>
        <taxon>Fabales</taxon>
        <taxon>Fabaceae</taxon>
        <taxon>Papilionoideae</taxon>
        <taxon>50 kb inversion clade</taxon>
        <taxon>genistoids sensu lato</taxon>
        <taxon>core genistoids</taxon>
        <taxon>Genisteae</taxon>
        <taxon>Lupinus</taxon>
    </lineage>
</organism>
<evidence type="ECO:0000256" key="3">
    <source>
        <dbReference type="ARBA" id="ARBA00022692"/>
    </source>
</evidence>
<feature type="transmembrane region" description="Helical" evidence="6">
    <location>
        <begin position="497"/>
        <end position="517"/>
    </location>
</feature>
<feature type="transmembrane region" description="Helical" evidence="6">
    <location>
        <begin position="218"/>
        <end position="239"/>
    </location>
</feature>
<keyword evidence="4 6" id="KW-1133">Transmembrane helix</keyword>
<dbReference type="Gramene" id="OIW01227">
    <property type="protein sequence ID" value="OIW01227"/>
    <property type="gene ID" value="TanjilG_10388"/>
</dbReference>
<feature type="transmembrane region" description="Helical" evidence="6">
    <location>
        <begin position="140"/>
        <end position="159"/>
    </location>
</feature>
<dbReference type="GO" id="GO:0016020">
    <property type="term" value="C:membrane"/>
    <property type="evidence" value="ECO:0007669"/>
    <property type="project" value="UniProtKB-SubCell"/>
</dbReference>
<proteinExistence type="inferred from homology"/>
<dbReference type="KEGG" id="lang:109359092"/>
<feature type="transmembrane region" description="Helical" evidence="6">
    <location>
        <begin position="420"/>
        <end position="441"/>
    </location>
</feature>
<feature type="transmembrane region" description="Helical" evidence="6">
    <location>
        <begin position="100"/>
        <end position="120"/>
    </location>
</feature>
<dbReference type="Gene3D" id="1.20.1250.20">
    <property type="entry name" value="MFS general substrate transporter like domains"/>
    <property type="match status" value="1"/>
</dbReference>
<protein>
    <recommendedName>
        <fullName evidence="9">Major facilitator superfamily (MFS) profile domain-containing protein</fullName>
    </recommendedName>
</protein>
<comment type="subcellular location">
    <subcellularLocation>
        <location evidence="1">Membrane</location>
        <topology evidence="1">Multi-pass membrane protein</topology>
    </subcellularLocation>
</comment>
<dbReference type="PANTHER" id="PTHR11654">
    <property type="entry name" value="OLIGOPEPTIDE TRANSPORTER-RELATED"/>
    <property type="match status" value="1"/>
</dbReference>
<feature type="transmembrane region" description="Helical" evidence="6">
    <location>
        <begin position="378"/>
        <end position="399"/>
    </location>
</feature>
<dbReference type="SUPFAM" id="SSF103473">
    <property type="entry name" value="MFS general substrate transporter"/>
    <property type="match status" value="1"/>
</dbReference>
<name>A0A4P1R433_LUPAN</name>